<proteinExistence type="predicted"/>
<feature type="region of interest" description="Disordered" evidence="1">
    <location>
        <begin position="352"/>
        <end position="377"/>
    </location>
</feature>
<protein>
    <submittedName>
        <fullName evidence="2">Uncharacterized protein</fullName>
    </submittedName>
</protein>
<organism evidence="2">
    <name type="scientific">Cuerna arida</name>
    <dbReference type="NCBI Taxonomy" id="1464854"/>
    <lineage>
        <taxon>Eukaryota</taxon>
        <taxon>Metazoa</taxon>
        <taxon>Ecdysozoa</taxon>
        <taxon>Arthropoda</taxon>
        <taxon>Hexapoda</taxon>
        <taxon>Insecta</taxon>
        <taxon>Pterygota</taxon>
        <taxon>Neoptera</taxon>
        <taxon>Paraneoptera</taxon>
        <taxon>Hemiptera</taxon>
        <taxon>Auchenorrhyncha</taxon>
        <taxon>Membracoidea</taxon>
        <taxon>Cicadellidae</taxon>
        <taxon>Cicadellinae</taxon>
        <taxon>Proconiini</taxon>
        <taxon>Cuerna</taxon>
    </lineage>
</organism>
<dbReference type="EMBL" id="GECZ01012487">
    <property type="protein sequence ID" value="JAS57282.1"/>
    <property type="molecule type" value="Transcribed_RNA"/>
</dbReference>
<accession>A0A1B6G4D7</accession>
<name>A0A1B6G4D7_9HEMI</name>
<feature type="region of interest" description="Disordered" evidence="1">
    <location>
        <begin position="300"/>
        <end position="338"/>
    </location>
</feature>
<sequence>KESLVNELSIEDKESSTGYCNVDAFCKDSTKNSSTKDGVGSFNNVSLNEKNYTSNDQTNSDVMELRSMPRNISEDKLEKNITNNNNCSFIVSDHNSIITDSINKDVSPVANSTRRKRRNELEIIQESLQSSLIFKDIMNCCVLRSCRLKTDLLKVERGSKRKKKRNCKSQNKCSSKINNGNVDREKHLLLQNTVSKVSLENDITFPQSTQEYNQLINNGATKLKKVLPYKKVENLKTQSLSLQKCVHRLLGATEDNINASHVLDQSPEENNNKGTTDIQVSTVSVGENNNKETTDIQVSTVSVGENSKDEAKDNPTSQCVDFSMGDEDVSSHSVDDDDDDCIMIATEILSSFENELNHSPPRKEQTDESAPPMMSDD</sequence>
<reference evidence="2" key="1">
    <citation type="submission" date="2015-11" db="EMBL/GenBank/DDBJ databases">
        <title>De novo transcriptome assembly of four potential Pierce s Disease insect vectors from Arizona vineyards.</title>
        <authorList>
            <person name="Tassone E.E."/>
        </authorList>
    </citation>
    <scope>NUCLEOTIDE SEQUENCE</scope>
</reference>
<feature type="non-terminal residue" evidence="2">
    <location>
        <position position="1"/>
    </location>
</feature>
<dbReference type="AlphaFoldDB" id="A0A1B6G4D7"/>
<gene>
    <name evidence="2" type="ORF">g.9186</name>
</gene>
<evidence type="ECO:0000256" key="1">
    <source>
        <dbReference type="SAM" id="MobiDB-lite"/>
    </source>
</evidence>
<evidence type="ECO:0000313" key="2">
    <source>
        <dbReference type="EMBL" id="JAS57282.1"/>
    </source>
</evidence>
<feature type="region of interest" description="Disordered" evidence="1">
    <location>
        <begin position="31"/>
        <end position="57"/>
    </location>
</feature>